<sequence length="300" mass="34154">MPDPLFIIAPGRSYTSLVGGMIGQHPDIYGLPEVNLSAIDTMGQLLQRLQGPFDFGLAGLLRLLAELHEGEQSEEAVVRARQWLSERRHWTTREMWDHLQEEVGDKIMLEKSPLNNFRIEHLRRLLDIFPNASFLHLTRHPGTAGKSSMALREQLREGRGAGGEGQKTRSMDPEQGWLRAQKNIMEFWHDLSVGQYMRVKAEMLLREPEFYLGQICEWLGIRTDAEAIEAMLHPEASPYACMGPPSAKFGNDPNFLKNPVIDFDRLKKIKEPPLEAGAEWRGGEAFYKDTLKLARQFGYA</sequence>
<dbReference type="Pfam" id="PF13469">
    <property type="entry name" value="Sulfotransfer_3"/>
    <property type="match status" value="1"/>
</dbReference>
<dbReference type="EMBL" id="JAAGAB010000003">
    <property type="protein sequence ID" value="NDV02342.1"/>
    <property type="molecule type" value="Genomic_DNA"/>
</dbReference>
<keyword evidence="1" id="KW-0808">Transferase</keyword>
<keyword evidence="2" id="KW-1185">Reference proteome</keyword>
<dbReference type="GO" id="GO:0016740">
    <property type="term" value="F:transferase activity"/>
    <property type="evidence" value="ECO:0007669"/>
    <property type="project" value="UniProtKB-KW"/>
</dbReference>
<gene>
    <name evidence="1" type="ORF">GZA08_15330</name>
</gene>
<dbReference type="Gene3D" id="3.40.50.300">
    <property type="entry name" value="P-loop containing nucleotide triphosphate hydrolases"/>
    <property type="match status" value="1"/>
</dbReference>
<accession>A0A6B2K3G6</accession>
<dbReference type="Proteomes" id="UP000474757">
    <property type="component" value="Unassembled WGS sequence"/>
</dbReference>
<dbReference type="SUPFAM" id="SSF52540">
    <property type="entry name" value="P-loop containing nucleoside triphosphate hydrolases"/>
    <property type="match status" value="1"/>
</dbReference>
<evidence type="ECO:0000313" key="2">
    <source>
        <dbReference type="Proteomes" id="UP000474757"/>
    </source>
</evidence>
<comment type="caution">
    <text evidence="1">The sequence shown here is derived from an EMBL/GenBank/DDBJ whole genome shotgun (WGS) entry which is preliminary data.</text>
</comment>
<dbReference type="AlphaFoldDB" id="A0A6B2K3G6"/>
<dbReference type="RefSeq" id="WP_163895179.1">
    <property type="nucleotide sequence ID" value="NZ_JAAFYS010000003.1"/>
</dbReference>
<reference evidence="1 2" key="1">
    <citation type="submission" date="2020-02" db="EMBL/GenBank/DDBJ databases">
        <title>Pseudoroseicyclus tamarix, sp. nov., isolated from offshore sediment of a Tamarix chinensis forest.</title>
        <authorList>
            <person name="Gai Y."/>
        </authorList>
    </citation>
    <scope>NUCLEOTIDE SEQUENCE [LARGE SCALE GENOMIC DNA]</scope>
    <source>
        <strain evidence="1 2">CLL3-39</strain>
    </source>
</reference>
<protein>
    <submittedName>
        <fullName evidence="1">Sulfotransferase</fullName>
    </submittedName>
</protein>
<proteinExistence type="predicted"/>
<name>A0A6B2K3G6_9RHOB</name>
<dbReference type="InterPro" id="IPR027417">
    <property type="entry name" value="P-loop_NTPase"/>
</dbReference>
<evidence type="ECO:0000313" key="1">
    <source>
        <dbReference type="EMBL" id="NDV02342.1"/>
    </source>
</evidence>
<organism evidence="1 2">
    <name type="scientific">Pseudoroseicyclus tamaricis</name>
    <dbReference type="NCBI Taxonomy" id="2705421"/>
    <lineage>
        <taxon>Bacteria</taxon>
        <taxon>Pseudomonadati</taxon>
        <taxon>Pseudomonadota</taxon>
        <taxon>Alphaproteobacteria</taxon>
        <taxon>Rhodobacterales</taxon>
        <taxon>Paracoccaceae</taxon>
        <taxon>Pseudoroseicyclus</taxon>
    </lineage>
</organism>